<protein>
    <recommendedName>
        <fullName evidence="1">HAT C-terminal dimerisation domain-containing protein</fullName>
    </recommendedName>
</protein>
<dbReference type="GO" id="GO:0046983">
    <property type="term" value="F:protein dimerization activity"/>
    <property type="evidence" value="ECO:0007669"/>
    <property type="project" value="InterPro"/>
</dbReference>
<feature type="domain" description="HAT C-terminal dimerisation" evidence="1">
    <location>
        <begin position="11"/>
        <end position="78"/>
    </location>
</feature>
<gene>
    <name evidence="2" type="ORF">F444_13308</name>
</gene>
<dbReference type="SUPFAM" id="SSF53098">
    <property type="entry name" value="Ribonuclease H-like"/>
    <property type="match status" value="1"/>
</dbReference>
<comment type="caution">
    <text evidence="2">The sequence shown here is derived from an EMBL/GenBank/DDBJ whole genome shotgun (WGS) entry which is preliminary data.</text>
</comment>
<accession>A0A080ZU75</accession>
<dbReference type="EMBL" id="ANJA01002394">
    <property type="protein sequence ID" value="ETO70186.1"/>
    <property type="molecule type" value="Genomic_DNA"/>
</dbReference>
<dbReference type="InterPro" id="IPR012337">
    <property type="entry name" value="RNaseH-like_sf"/>
</dbReference>
<dbReference type="Proteomes" id="UP000028582">
    <property type="component" value="Unassembled WGS sequence"/>
</dbReference>
<proteinExistence type="predicted"/>
<evidence type="ECO:0000313" key="2">
    <source>
        <dbReference type="EMBL" id="ETO70186.1"/>
    </source>
</evidence>
<evidence type="ECO:0000313" key="3">
    <source>
        <dbReference type="Proteomes" id="UP000028582"/>
    </source>
</evidence>
<organism evidence="2 3">
    <name type="scientific">Phytophthora nicotianae P1976</name>
    <dbReference type="NCBI Taxonomy" id="1317066"/>
    <lineage>
        <taxon>Eukaryota</taxon>
        <taxon>Sar</taxon>
        <taxon>Stramenopiles</taxon>
        <taxon>Oomycota</taxon>
        <taxon>Peronosporomycetes</taxon>
        <taxon>Peronosporales</taxon>
        <taxon>Peronosporaceae</taxon>
        <taxon>Phytophthora</taxon>
    </lineage>
</organism>
<dbReference type="InterPro" id="IPR008906">
    <property type="entry name" value="HATC_C_dom"/>
</dbReference>
<dbReference type="OrthoDB" id="124913at2759"/>
<dbReference type="AlphaFoldDB" id="A0A080ZU75"/>
<name>A0A080ZU75_PHYNI</name>
<dbReference type="Pfam" id="PF05699">
    <property type="entry name" value="Dimer_Tnp_hAT"/>
    <property type="match status" value="1"/>
</dbReference>
<sequence>MEYIKVLDLYREVHVLAWFRDHGEREHPAIAALTRVYLVKPLPTAIQERFFSLSGNVVNQLRTRLDEDRAEMLCLMKANWSEYKTMLSEK</sequence>
<reference evidence="2 3" key="1">
    <citation type="submission" date="2013-11" db="EMBL/GenBank/DDBJ databases">
        <title>The Genome Sequence of Phytophthora parasitica P1976.</title>
        <authorList>
            <consortium name="The Broad Institute Genomics Platform"/>
            <person name="Russ C."/>
            <person name="Tyler B."/>
            <person name="Panabieres F."/>
            <person name="Shan W."/>
            <person name="Tripathy S."/>
            <person name="Grunwald N."/>
            <person name="Machado M."/>
            <person name="Johnson C.S."/>
            <person name="Walker B."/>
            <person name="Young S."/>
            <person name="Zeng Q."/>
            <person name="Gargeya S."/>
            <person name="Fitzgerald M."/>
            <person name="Haas B."/>
            <person name="Abouelleil A."/>
            <person name="Allen A.W."/>
            <person name="Alvarado L."/>
            <person name="Arachchi H.M."/>
            <person name="Berlin A.M."/>
            <person name="Chapman S.B."/>
            <person name="Gainer-Dewar J."/>
            <person name="Goldberg J."/>
            <person name="Griggs A."/>
            <person name="Gujja S."/>
            <person name="Hansen M."/>
            <person name="Howarth C."/>
            <person name="Imamovic A."/>
            <person name="Ireland A."/>
            <person name="Larimer J."/>
            <person name="McCowan C."/>
            <person name="Murphy C."/>
            <person name="Pearson M."/>
            <person name="Poon T.W."/>
            <person name="Priest M."/>
            <person name="Roberts A."/>
            <person name="Saif S."/>
            <person name="Shea T."/>
            <person name="Sisk P."/>
            <person name="Sykes S."/>
            <person name="Wortman J."/>
            <person name="Nusbaum C."/>
            <person name="Birren B."/>
        </authorList>
    </citation>
    <scope>NUCLEOTIDE SEQUENCE [LARGE SCALE GENOMIC DNA]</scope>
    <source>
        <strain evidence="2 3">P1976</strain>
    </source>
</reference>
<evidence type="ECO:0000259" key="1">
    <source>
        <dbReference type="Pfam" id="PF05699"/>
    </source>
</evidence>